<organism evidence="2 3">
    <name type="scientific">Porites lobata</name>
    <dbReference type="NCBI Taxonomy" id="104759"/>
    <lineage>
        <taxon>Eukaryota</taxon>
        <taxon>Metazoa</taxon>
        <taxon>Cnidaria</taxon>
        <taxon>Anthozoa</taxon>
        <taxon>Hexacorallia</taxon>
        <taxon>Scleractinia</taxon>
        <taxon>Fungiina</taxon>
        <taxon>Poritidae</taxon>
        <taxon>Porites</taxon>
    </lineage>
</organism>
<dbReference type="InterPro" id="IPR016186">
    <property type="entry name" value="C-type_lectin-like/link_sf"/>
</dbReference>
<reference evidence="2 3" key="1">
    <citation type="submission" date="2022-05" db="EMBL/GenBank/DDBJ databases">
        <authorList>
            <consortium name="Genoscope - CEA"/>
            <person name="William W."/>
        </authorList>
    </citation>
    <scope>NUCLEOTIDE SEQUENCE [LARGE SCALE GENOMIC DNA]</scope>
</reference>
<protein>
    <recommendedName>
        <fullName evidence="1">C-type lectin domain-containing protein</fullName>
    </recommendedName>
</protein>
<dbReference type="InterPro" id="IPR016187">
    <property type="entry name" value="CTDL_fold"/>
</dbReference>
<evidence type="ECO:0000313" key="3">
    <source>
        <dbReference type="Proteomes" id="UP001159405"/>
    </source>
</evidence>
<dbReference type="Pfam" id="PF00059">
    <property type="entry name" value="Lectin_C"/>
    <property type="match status" value="1"/>
</dbReference>
<feature type="domain" description="C-type lectin" evidence="1">
    <location>
        <begin position="57"/>
        <end position="90"/>
    </location>
</feature>
<sequence>MYKDFKQNYGLFDDLPCSFKRHGYICEREKGDCHFRAHGRTMCLKVVFSIKLERNSLDFDNSRKACKVYGSDLVSIESNEEWNFLKDAVNKFPQS</sequence>
<keyword evidence="3" id="KW-1185">Reference proteome</keyword>
<proteinExistence type="predicted"/>
<comment type="caution">
    <text evidence="2">The sequence shown here is derived from an EMBL/GenBank/DDBJ whole genome shotgun (WGS) entry which is preliminary data.</text>
</comment>
<dbReference type="Proteomes" id="UP001159405">
    <property type="component" value="Unassembled WGS sequence"/>
</dbReference>
<gene>
    <name evidence="2" type="ORF">PLOB_00042805</name>
</gene>
<evidence type="ECO:0000313" key="2">
    <source>
        <dbReference type="EMBL" id="CAH3039621.1"/>
    </source>
</evidence>
<dbReference type="SUPFAM" id="SSF56436">
    <property type="entry name" value="C-type lectin-like"/>
    <property type="match status" value="1"/>
</dbReference>
<accession>A0ABN8N238</accession>
<dbReference type="InterPro" id="IPR001304">
    <property type="entry name" value="C-type_lectin-like"/>
</dbReference>
<evidence type="ECO:0000259" key="1">
    <source>
        <dbReference type="Pfam" id="PF00059"/>
    </source>
</evidence>
<name>A0ABN8N238_9CNID</name>
<dbReference type="EMBL" id="CALNXK010000007">
    <property type="protein sequence ID" value="CAH3039621.1"/>
    <property type="molecule type" value="Genomic_DNA"/>
</dbReference>
<dbReference type="CDD" id="cd00037">
    <property type="entry name" value="CLECT"/>
    <property type="match status" value="1"/>
</dbReference>
<dbReference type="Gene3D" id="3.10.100.10">
    <property type="entry name" value="Mannose-Binding Protein A, subunit A"/>
    <property type="match status" value="1"/>
</dbReference>